<evidence type="ECO:0000256" key="1">
    <source>
        <dbReference type="ARBA" id="ARBA00004651"/>
    </source>
</evidence>
<feature type="transmembrane region" description="Helical" evidence="6">
    <location>
        <begin position="177"/>
        <end position="197"/>
    </location>
</feature>
<evidence type="ECO:0000313" key="7">
    <source>
        <dbReference type="EMBL" id="VUD70130.1"/>
    </source>
</evidence>
<feature type="transmembrane region" description="Helical" evidence="6">
    <location>
        <begin position="209"/>
        <end position="228"/>
    </location>
</feature>
<dbReference type="PANTHER" id="PTHR30250">
    <property type="entry name" value="PST FAMILY PREDICTED COLANIC ACID TRANSPORTER"/>
    <property type="match status" value="1"/>
</dbReference>
<dbReference type="PANTHER" id="PTHR30250:SF11">
    <property type="entry name" value="O-ANTIGEN TRANSPORTER-RELATED"/>
    <property type="match status" value="1"/>
</dbReference>
<feature type="transmembrane region" description="Helical" evidence="6">
    <location>
        <begin position="325"/>
        <end position="346"/>
    </location>
</feature>
<keyword evidence="3 6" id="KW-0812">Transmembrane</keyword>
<dbReference type="RefSeq" id="WP_142581718.1">
    <property type="nucleotide sequence ID" value="NZ_CABFPH010000005.1"/>
</dbReference>
<feature type="transmembrane region" description="Helical" evidence="6">
    <location>
        <begin position="248"/>
        <end position="274"/>
    </location>
</feature>
<name>A0A509E7J7_9HYPH</name>
<feature type="transmembrane region" description="Helical" evidence="6">
    <location>
        <begin position="384"/>
        <end position="406"/>
    </location>
</feature>
<dbReference type="OrthoDB" id="4688147at2"/>
<dbReference type="EMBL" id="CABFPH010000005">
    <property type="protein sequence ID" value="VUD70130.1"/>
    <property type="molecule type" value="Genomic_DNA"/>
</dbReference>
<reference evidence="7 8" key="1">
    <citation type="submission" date="2019-06" db="EMBL/GenBank/DDBJ databases">
        <authorList>
            <person name="Rodrigo-Torres L."/>
            <person name="Arahal R. D."/>
            <person name="Lucena T."/>
        </authorList>
    </citation>
    <scope>NUCLEOTIDE SEQUENCE [LARGE SCALE GENOMIC DNA]</scope>
    <source>
        <strain evidence="7 8">SB0023/3</strain>
    </source>
</reference>
<gene>
    <name evidence="7" type="ORF">MET9862_00693</name>
</gene>
<keyword evidence="5 6" id="KW-0472">Membrane</keyword>
<accession>A0A509E7J7</accession>
<dbReference type="InterPro" id="IPR050833">
    <property type="entry name" value="Poly_Biosynth_Transport"/>
</dbReference>
<feature type="transmembrane region" description="Helical" evidence="6">
    <location>
        <begin position="445"/>
        <end position="467"/>
    </location>
</feature>
<keyword evidence="2" id="KW-1003">Cell membrane</keyword>
<organism evidence="7 8">
    <name type="scientific">Methylobacterium symbioticum</name>
    <dbReference type="NCBI Taxonomy" id="2584084"/>
    <lineage>
        <taxon>Bacteria</taxon>
        <taxon>Pseudomonadati</taxon>
        <taxon>Pseudomonadota</taxon>
        <taxon>Alphaproteobacteria</taxon>
        <taxon>Hyphomicrobiales</taxon>
        <taxon>Methylobacteriaceae</taxon>
        <taxon>Methylobacterium</taxon>
    </lineage>
</organism>
<comment type="subcellular location">
    <subcellularLocation>
        <location evidence="1">Cell membrane</location>
        <topology evidence="1">Multi-pass membrane protein</topology>
    </subcellularLocation>
</comment>
<keyword evidence="4 6" id="KW-1133">Transmembrane helix</keyword>
<feature type="transmembrane region" description="Helical" evidence="6">
    <location>
        <begin position="119"/>
        <end position="141"/>
    </location>
</feature>
<evidence type="ECO:0000256" key="6">
    <source>
        <dbReference type="SAM" id="Phobius"/>
    </source>
</evidence>
<dbReference type="Proteomes" id="UP000410984">
    <property type="component" value="Unassembled WGS sequence"/>
</dbReference>
<dbReference type="Pfam" id="PF01943">
    <property type="entry name" value="Polysacc_synt"/>
    <property type="match status" value="1"/>
</dbReference>
<dbReference type="AlphaFoldDB" id="A0A509E7J7"/>
<dbReference type="InterPro" id="IPR002797">
    <property type="entry name" value="Polysacc_synth"/>
</dbReference>
<protein>
    <submittedName>
        <fullName evidence="7">Uncharacterized protein</fullName>
    </submittedName>
</protein>
<feature type="transmembrane region" description="Helical" evidence="6">
    <location>
        <begin position="153"/>
        <end position="171"/>
    </location>
</feature>
<evidence type="ECO:0000256" key="2">
    <source>
        <dbReference type="ARBA" id="ARBA00022475"/>
    </source>
</evidence>
<dbReference type="GO" id="GO:0005886">
    <property type="term" value="C:plasma membrane"/>
    <property type="evidence" value="ECO:0007669"/>
    <property type="project" value="UniProtKB-SubCell"/>
</dbReference>
<evidence type="ECO:0000256" key="5">
    <source>
        <dbReference type="ARBA" id="ARBA00023136"/>
    </source>
</evidence>
<feature type="transmembrane region" description="Helical" evidence="6">
    <location>
        <begin position="418"/>
        <end position="439"/>
    </location>
</feature>
<evidence type="ECO:0000313" key="8">
    <source>
        <dbReference type="Proteomes" id="UP000410984"/>
    </source>
</evidence>
<evidence type="ECO:0000256" key="4">
    <source>
        <dbReference type="ARBA" id="ARBA00022989"/>
    </source>
</evidence>
<feature type="transmembrane region" description="Helical" evidence="6">
    <location>
        <begin position="42"/>
        <end position="65"/>
    </location>
</feature>
<feature type="transmembrane region" description="Helical" evidence="6">
    <location>
        <begin position="295"/>
        <end position="319"/>
    </location>
</feature>
<feature type="transmembrane region" description="Helical" evidence="6">
    <location>
        <begin position="358"/>
        <end position="378"/>
    </location>
</feature>
<feature type="transmembrane region" description="Helical" evidence="6">
    <location>
        <begin position="86"/>
        <end position="107"/>
    </location>
</feature>
<sequence>MSSRFARNSLFSTLGGLATALGSFLSMVIVARLLGPSGTGTIAYALWLATLAVTIADFGIVQTLTRYLPELTAEGDDRTARDLAAALLRPCLALAILGAVLFGWLGTGAAGPTPDSPTHIWWLIGLLFTLQFVASFGLGLLRGLQRFDTAAKLTVLSFLLQLVAVAAGALADGVEGALLGYCAGSLLPIGAIVAALPRRHAVDPGLRRRVLRFALFSWAGALTVAFVWSRLEVFFLQRSFGAEAVALYTIGFTFSNLASQGPLLLTGGLLAYFSENFGQRRTDRIGIAYTTATRLMAFLLLPACFGLAAILPALLPLVYGQAYAPAVPAACVLVAGAAIGATGSVGSQMIYAHDRSDFIFASGLVGAVLTILSGFLVIPQFGLMGAAVARTAIHAVMLGLGAWFITRRFGYPMPMRELCRLLVAALLCAGAASLCIHLVRDPRSALVLAVASGAVVYIAAVRALGALPQSDIERLRRLLGRIPVLVRGPMSGLLTLLAPRRA</sequence>
<keyword evidence="8" id="KW-1185">Reference proteome</keyword>
<evidence type="ECO:0000256" key="3">
    <source>
        <dbReference type="ARBA" id="ARBA00022692"/>
    </source>
</evidence>
<proteinExistence type="predicted"/>